<dbReference type="PROSITE" id="PS50109">
    <property type="entry name" value="HIS_KIN"/>
    <property type="match status" value="1"/>
</dbReference>
<evidence type="ECO:0000256" key="9">
    <source>
        <dbReference type="PROSITE-ProRule" id="PRU00169"/>
    </source>
</evidence>
<evidence type="ECO:0000256" key="5">
    <source>
        <dbReference type="ARBA" id="ARBA00022741"/>
    </source>
</evidence>
<keyword evidence="6 13" id="KW-0418">Kinase</keyword>
<feature type="modified residue" description="4-aspartylphosphate" evidence="9">
    <location>
        <position position="70"/>
    </location>
</feature>
<evidence type="ECO:0000313" key="13">
    <source>
        <dbReference type="EMBL" id="CUR30384.1"/>
    </source>
</evidence>
<evidence type="ECO:0000313" key="14">
    <source>
        <dbReference type="Proteomes" id="UP000184315"/>
    </source>
</evidence>
<proteinExistence type="predicted"/>
<evidence type="ECO:0000256" key="6">
    <source>
        <dbReference type="ARBA" id="ARBA00022777"/>
    </source>
</evidence>
<feature type="coiled-coil region" evidence="10">
    <location>
        <begin position="139"/>
        <end position="173"/>
    </location>
</feature>
<keyword evidence="3 9" id="KW-0597">Phosphoprotein</keyword>
<dbReference type="Gene3D" id="1.10.287.130">
    <property type="match status" value="1"/>
</dbReference>
<dbReference type="EC" id="2.7.13.3" evidence="2"/>
<dbReference type="InterPro" id="IPR001789">
    <property type="entry name" value="Sig_transdc_resp-reg_receiver"/>
</dbReference>
<evidence type="ECO:0000256" key="1">
    <source>
        <dbReference type="ARBA" id="ARBA00000085"/>
    </source>
</evidence>
<dbReference type="RefSeq" id="WP_245824159.1">
    <property type="nucleotide sequence ID" value="NZ_LN889779.1"/>
</dbReference>
<evidence type="ECO:0000256" key="10">
    <source>
        <dbReference type="SAM" id="Coils"/>
    </source>
</evidence>
<keyword evidence="7" id="KW-0067">ATP-binding</keyword>
<keyword evidence="8" id="KW-0902">Two-component regulatory system</keyword>
<accession>A0A1J1LD38</accession>
<dbReference type="SUPFAM" id="SSF55874">
    <property type="entry name" value="ATPase domain of HSP90 chaperone/DNA topoisomerase II/histidine kinase"/>
    <property type="match status" value="1"/>
</dbReference>
<dbReference type="Gene3D" id="3.40.50.2300">
    <property type="match status" value="1"/>
</dbReference>
<evidence type="ECO:0000256" key="3">
    <source>
        <dbReference type="ARBA" id="ARBA00022553"/>
    </source>
</evidence>
<evidence type="ECO:0000256" key="2">
    <source>
        <dbReference type="ARBA" id="ARBA00012438"/>
    </source>
</evidence>
<dbReference type="STRING" id="671072.PL9214240001"/>
<dbReference type="PANTHER" id="PTHR43304">
    <property type="entry name" value="PHYTOCHROME-LIKE PROTEIN CPH1"/>
    <property type="match status" value="1"/>
</dbReference>
<dbReference type="InterPro" id="IPR052162">
    <property type="entry name" value="Sensor_kinase/Photoreceptor"/>
</dbReference>
<dbReference type="FunFam" id="3.40.50.2300:FF:000121">
    <property type="entry name" value="Sensor histidine kinase RcsC"/>
    <property type="match status" value="1"/>
</dbReference>
<dbReference type="InterPro" id="IPR011006">
    <property type="entry name" value="CheY-like_superfamily"/>
</dbReference>
<dbReference type="Pfam" id="PF02518">
    <property type="entry name" value="HATPase_c"/>
    <property type="match status" value="1"/>
</dbReference>
<gene>
    <name evidence="13" type="ORF">PL9214240001</name>
</gene>
<dbReference type="PRINTS" id="PR00344">
    <property type="entry name" value="BCTRLSENSOR"/>
</dbReference>
<feature type="domain" description="Histidine kinase" evidence="11">
    <location>
        <begin position="173"/>
        <end position="388"/>
    </location>
</feature>
<dbReference type="InterPro" id="IPR003661">
    <property type="entry name" value="HisK_dim/P_dom"/>
</dbReference>
<evidence type="ECO:0000256" key="7">
    <source>
        <dbReference type="ARBA" id="ARBA00022840"/>
    </source>
</evidence>
<feature type="domain" description="Response regulatory" evidence="12">
    <location>
        <begin position="21"/>
        <end position="137"/>
    </location>
</feature>
<dbReference type="Gene3D" id="3.30.565.10">
    <property type="entry name" value="Histidine kinase-like ATPase, C-terminal domain"/>
    <property type="match status" value="1"/>
</dbReference>
<dbReference type="AlphaFoldDB" id="A0A1J1LD38"/>
<dbReference type="EMBL" id="CZDF01000127">
    <property type="protein sequence ID" value="CUR30384.1"/>
    <property type="molecule type" value="Genomic_DNA"/>
</dbReference>
<evidence type="ECO:0000256" key="8">
    <source>
        <dbReference type="ARBA" id="ARBA00023012"/>
    </source>
</evidence>
<dbReference type="GO" id="GO:0005524">
    <property type="term" value="F:ATP binding"/>
    <property type="evidence" value="ECO:0007669"/>
    <property type="project" value="UniProtKB-KW"/>
</dbReference>
<organism evidence="13 14">
    <name type="scientific">Planktothrix tepida PCC 9214</name>
    <dbReference type="NCBI Taxonomy" id="671072"/>
    <lineage>
        <taxon>Bacteria</taxon>
        <taxon>Bacillati</taxon>
        <taxon>Cyanobacteriota</taxon>
        <taxon>Cyanophyceae</taxon>
        <taxon>Oscillatoriophycideae</taxon>
        <taxon>Oscillatoriales</taxon>
        <taxon>Microcoleaceae</taxon>
        <taxon>Planktothrix</taxon>
    </lineage>
</organism>
<evidence type="ECO:0000256" key="4">
    <source>
        <dbReference type="ARBA" id="ARBA00022679"/>
    </source>
</evidence>
<dbReference type="InterPro" id="IPR005467">
    <property type="entry name" value="His_kinase_dom"/>
</dbReference>
<dbReference type="CDD" id="cd00082">
    <property type="entry name" value="HisKA"/>
    <property type="match status" value="1"/>
</dbReference>
<dbReference type="Pfam" id="PF00512">
    <property type="entry name" value="HisKA"/>
    <property type="match status" value="1"/>
</dbReference>
<dbReference type="FunFam" id="3.30.565.10:FF:000006">
    <property type="entry name" value="Sensor histidine kinase WalK"/>
    <property type="match status" value="1"/>
</dbReference>
<evidence type="ECO:0000259" key="12">
    <source>
        <dbReference type="PROSITE" id="PS50110"/>
    </source>
</evidence>
<dbReference type="SMART" id="SM00388">
    <property type="entry name" value="HisKA"/>
    <property type="match status" value="1"/>
</dbReference>
<dbReference type="Pfam" id="PF00072">
    <property type="entry name" value="Response_reg"/>
    <property type="match status" value="1"/>
</dbReference>
<dbReference type="InterPro" id="IPR003594">
    <property type="entry name" value="HATPase_dom"/>
</dbReference>
<dbReference type="InterPro" id="IPR004358">
    <property type="entry name" value="Sig_transdc_His_kin-like_C"/>
</dbReference>
<sequence length="390" mass="44584">MIILDAIEINRKNSMSDHQGHILIVDDTPDNLRLLSKTLGEQGYEVQCAINGKLALMAVKHEPPDLILLDIKMPEMDGYEVCQKLKSQEETGGIPVIFLSALDDVFDKVKAFNVGGVDYITKPFQVEEVFARVENQLMIRRLQKQLQDKNLKLEQLNQELQRSNRELEEFAYVVSHDLQQPLQTITGFAELLLALKSEINLEQEADEYVAPILDEGIRMQELIKDLLEYSRVGTKKRDFKAIDCQDILRQSLAHLHSAIEDSRAIITSETLPVVIADRIQLGQLFQNLIGNGIKYQRPNVQPKIVISVEEKPEEWLFKVEDNGIGIKPENFDRVFQVFQRLHTNQEYPGTGVGLAICKKIIDRHRGKIWIESHWGIGTTFYFTIPKVDQG</sequence>
<dbReference type="SMART" id="SM00387">
    <property type="entry name" value="HATPase_c"/>
    <property type="match status" value="1"/>
</dbReference>
<keyword evidence="14" id="KW-1185">Reference proteome</keyword>
<dbReference type="SMART" id="SM00448">
    <property type="entry name" value="REC"/>
    <property type="match status" value="1"/>
</dbReference>
<evidence type="ECO:0000259" key="11">
    <source>
        <dbReference type="PROSITE" id="PS50109"/>
    </source>
</evidence>
<dbReference type="InterPro" id="IPR036890">
    <property type="entry name" value="HATPase_C_sf"/>
</dbReference>
<dbReference type="CDD" id="cd19920">
    <property type="entry name" value="REC_PA4781-like"/>
    <property type="match status" value="1"/>
</dbReference>
<protein>
    <recommendedName>
        <fullName evidence="2">histidine kinase</fullName>
        <ecNumber evidence="2">2.7.13.3</ecNumber>
    </recommendedName>
</protein>
<name>A0A1J1LD38_9CYAN</name>
<dbReference type="SUPFAM" id="SSF52172">
    <property type="entry name" value="CheY-like"/>
    <property type="match status" value="1"/>
</dbReference>
<reference evidence="14" key="1">
    <citation type="submission" date="2015-10" db="EMBL/GenBank/DDBJ databases">
        <authorList>
            <person name="Regsiter A."/>
            <person name="william w."/>
        </authorList>
    </citation>
    <scope>NUCLEOTIDE SEQUENCE [LARGE SCALE GENOMIC DNA]</scope>
</reference>
<comment type="catalytic activity">
    <reaction evidence="1">
        <text>ATP + protein L-histidine = ADP + protein N-phospho-L-histidine.</text>
        <dbReference type="EC" id="2.7.13.3"/>
    </reaction>
</comment>
<keyword evidence="5" id="KW-0547">Nucleotide-binding</keyword>
<dbReference type="PROSITE" id="PS50110">
    <property type="entry name" value="RESPONSE_REGULATORY"/>
    <property type="match status" value="1"/>
</dbReference>
<dbReference type="Proteomes" id="UP000184315">
    <property type="component" value="Unassembled WGS sequence"/>
</dbReference>
<dbReference type="GO" id="GO:0000155">
    <property type="term" value="F:phosphorelay sensor kinase activity"/>
    <property type="evidence" value="ECO:0007669"/>
    <property type="project" value="InterPro"/>
</dbReference>
<keyword evidence="10" id="KW-0175">Coiled coil</keyword>
<dbReference type="PANTHER" id="PTHR43304:SF1">
    <property type="entry name" value="PAC DOMAIN-CONTAINING PROTEIN"/>
    <property type="match status" value="1"/>
</dbReference>
<keyword evidence="4" id="KW-0808">Transferase</keyword>